<dbReference type="STRING" id="66969.Lwal_1159"/>
<dbReference type="Proteomes" id="UP000054729">
    <property type="component" value="Unassembled WGS sequence"/>
</dbReference>
<dbReference type="PANTHER" id="PTHR34477:SF1">
    <property type="entry name" value="UPF0213 PROTEIN YHBQ"/>
    <property type="match status" value="1"/>
</dbReference>
<evidence type="ECO:0000313" key="3">
    <source>
        <dbReference type="EMBL" id="KTD80462.1"/>
    </source>
</evidence>
<evidence type="ECO:0000259" key="2">
    <source>
        <dbReference type="PROSITE" id="PS50164"/>
    </source>
</evidence>
<name>A0A0W1AGT7_9GAMM</name>
<comment type="caution">
    <text evidence="3">The sequence shown here is derived from an EMBL/GenBank/DDBJ whole genome shotgun (WGS) entry which is preliminary data.</text>
</comment>
<dbReference type="PANTHER" id="PTHR34477">
    <property type="entry name" value="UPF0213 PROTEIN YHBQ"/>
    <property type="match status" value="1"/>
</dbReference>
<dbReference type="Pfam" id="PF01541">
    <property type="entry name" value="GIY-YIG"/>
    <property type="match status" value="1"/>
</dbReference>
<evidence type="ECO:0000256" key="1">
    <source>
        <dbReference type="ARBA" id="ARBA00007435"/>
    </source>
</evidence>
<sequence length="91" mass="10529">MLKCENNSYYTGYTDNLERRFQAHISGKGAKYTKSFKPLSIAQSWEVLGDKSTAMQIERLIKKLSKKEKEHLILNPDILYQMLALPPTTHK</sequence>
<dbReference type="RefSeq" id="WP_028378543.1">
    <property type="nucleotide sequence ID" value="NZ_CAAAIQ010000008.1"/>
</dbReference>
<evidence type="ECO:0000313" key="4">
    <source>
        <dbReference type="Proteomes" id="UP000054729"/>
    </source>
</evidence>
<dbReference type="PATRIC" id="fig|66969.6.peg.1271"/>
<comment type="similarity">
    <text evidence="1">Belongs to the UPF0213 family.</text>
</comment>
<dbReference type="Gene3D" id="3.40.1440.10">
    <property type="entry name" value="GIY-YIG endonuclease"/>
    <property type="match status" value="1"/>
</dbReference>
<dbReference type="PROSITE" id="PS50164">
    <property type="entry name" value="GIY_YIG"/>
    <property type="match status" value="1"/>
</dbReference>
<feature type="domain" description="GIY-YIG" evidence="2">
    <location>
        <begin position="1"/>
        <end position="71"/>
    </location>
</feature>
<dbReference type="InterPro" id="IPR050190">
    <property type="entry name" value="UPF0213_domain"/>
</dbReference>
<dbReference type="OrthoDB" id="9797095at2"/>
<organism evidence="3 4">
    <name type="scientific">Legionella waltersii</name>
    <dbReference type="NCBI Taxonomy" id="66969"/>
    <lineage>
        <taxon>Bacteria</taxon>
        <taxon>Pseudomonadati</taxon>
        <taxon>Pseudomonadota</taxon>
        <taxon>Gammaproteobacteria</taxon>
        <taxon>Legionellales</taxon>
        <taxon>Legionellaceae</taxon>
        <taxon>Legionella</taxon>
    </lineage>
</organism>
<reference evidence="3 4" key="1">
    <citation type="submission" date="2015-11" db="EMBL/GenBank/DDBJ databases">
        <title>Genomic analysis of 38 Legionella species identifies large and diverse effector repertoires.</title>
        <authorList>
            <person name="Burstein D."/>
            <person name="Amaro F."/>
            <person name="Zusman T."/>
            <person name="Lifshitz Z."/>
            <person name="Cohen O."/>
            <person name="Gilbert J.A."/>
            <person name="Pupko T."/>
            <person name="Shuman H.A."/>
            <person name="Segal G."/>
        </authorList>
    </citation>
    <scope>NUCLEOTIDE SEQUENCE [LARGE SCALE GENOMIC DNA]</scope>
    <source>
        <strain evidence="3 4">ATCC 51914</strain>
    </source>
</reference>
<accession>A0A0W1AGT7</accession>
<dbReference type="CDD" id="cd10456">
    <property type="entry name" value="GIY-YIG_UPF0213"/>
    <property type="match status" value="1"/>
</dbReference>
<dbReference type="InterPro" id="IPR000305">
    <property type="entry name" value="GIY-YIG_endonuc"/>
</dbReference>
<dbReference type="SUPFAM" id="SSF82771">
    <property type="entry name" value="GIY-YIG endonuclease"/>
    <property type="match status" value="1"/>
</dbReference>
<dbReference type="EMBL" id="LNZB01000031">
    <property type="protein sequence ID" value="KTD80462.1"/>
    <property type="molecule type" value="Genomic_DNA"/>
</dbReference>
<dbReference type="AlphaFoldDB" id="A0A0W1AGT7"/>
<gene>
    <name evidence="3" type="ORF">Lwal_1159</name>
</gene>
<keyword evidence="4" id="KW-1185">Reference proteome</keyword>
<protein>
    <submittedName>
        <fullName evidence="3">Nuclease</fullName>
    </submittedName>
</protein>
<dbReference type="InterPro" id="IPR035901">
    <property type="entry name" value="GIY-YIG_endonuc_sf"/>
</dbReference>
<proteinExistence type="inferred from homology"/>